<organism evidence="15 16">
    <name type="scientific">Methylocaldum szegediense</name>
    <dbReference type="NCBI Taxonomy" id="73780"/>
    <lineage>
        <taxon>Bacteria</taxon>
        <taxon>Pseudomonadati</taxon>
        <taxon>Pseudomonadota</taxon>
        <taxon>Gammaproteobacteria</taxon>
        <taxon>Methylococcales</taxon>
        <taxon>Methylococcaceae</taxon>
        <taxon>Methylocaldum</taxon>
    </lineage>
</organism>
<feature type="domain" description="GspD-like N0" evidence="14">
    <location>
        <begin position="94"/>
        <end position="164"/>
    </location>
</feature>
<evidence type="ECO:0000313" key="16">
    <source>
        <dbReference type="Proteomes" id="UP001162030"/>
    </source>
</evidence>
<keyword evidence="16" id="KW-1185">Reference proteome</keyword>
<protein>
    <submittedName>
        <fullName evidence="15">General secretion pathway protein D</fullName>
    </submittedName>
</protein>
<sequence length="783" mass="82999">MLKTTHRFVVAPLVLALAFTGCEYLKPSALKPGALPANLTTDTQKAEPEAIPLQSEPLAQEPPRPPEYYPPSGSVVGPGAPIEKPVRKEGKYTLNFDDADLGEVAKVMLGDMLRVNYVLSPKVAGKVSLQTARPLSDDELIPTLEMLLKMNGAVLIRDKGLYRIEPDATATINAPGARLGVPGQSLSPGYQIRVVPLRYVGVQEMQKVLEPIMPPKAIIRADETRNLLMLAGTGEELEGVLDTIRIFDVDFMRGMSVGLYPLRNVEPTTIVEELDKVLGDINKGPLAGVVRLLPIERLNAVLAVTPQPRYLDEVEMWVERLDRYSTTRVGGIHVYRVQNVDAVELAETLSGIFGEGGAQRRAGRPSLSPGMTGTEIGAFGATGGEGVQDQSSFGGISGTTGSTRGLGSDTFSSTTTGGSRRTSSLGTGGLGAAGTTGMGTGTSGGIRTRGISGAQRTRGPAVAELGGVRIVADPANNALIITAKAQEYKEIEAVIKELDRVPLQVLIDASIVELSLEGNLRYGLQWLFNQGSNAYALGSTGRDLTADALTTAAAAAAGGGFSYALVNSAKDIRVVLNALASENKVNVISSPSLMVLNNQEAQINVGDTVPLATGQSTLLAGVGAGNQPAITSQFQYVDTGVILHVRPRVNAGGLVTLDIRQEVSTPRQTTVGNTDTFIISKRSIESAIAVGNGGTIALGGLIRDNQTEDLTGIPFLSKIPFIGSLFGTTTRNHTRTELVVLLTPRVVQERKDIAPITNEFKRRLTGIYEGTDRPGELRLKSQE</sequence>
<keyword evidence="8" id="KW-0472">Membrane</keyword>
<evidence type="ECO:0000256" key="6">
    <source>
        <dbReference type="ARBA" id="ARBA00022729"/>
    </source>
</evidence>
<dbReference type="Gene3D" id="3.30.1370.120">
    <property type="match status" value="3"/>
</dbReference>
<keyword evidence="7" id="KW-0653">Protein transport</keyword>
<dbReference type="PROSITE" id="PS00875">
    <property type="entry name" value="T2SP_D"/>
    <property type="match status" value="1"/>
</dbReference>
<keyword evidence="5" id="KW-0812">Transmembrane</keyword>
<feature type="compositionally biased region" description="Low complexity" evidence="11">
    <location>
        <begin position="70"/>
        <end position="79"/>
    </location>
</feature>
<dbReference type="Proteomes" id="UP001162030">
    <property type="component" value="Chromosome"/>
</dbReference>
<feature type="region of interest" description="Disordered" evidence="11">
    <location>
        <begin position="54"/>
        <end position="80"/>
    </location>
</feature>
<evidence type="ECO:0000313" key="15">
    <source>
        <dbReference type="EMBL" id="CAI8835123.1"/>
    </source>
</evidence>
<feature type="domain" description="NolW-like" evidence="13">
    <location>
        <begin position="333"/>
        <end position="503"/>
    </location>
</feature>
<evidence type="ECO:0000256" key="7">
    <source>
        <dbReference type="ARBA" id="ARBA00022927"/>
    </source>
</evidence>
<evidence type="ECO:0000259" key="14">
    <source>
        <dbReference type="Pfam" id="PF21305"/>
    </source>
</evidence>
<dbReference type="RefSeq" id="WP_036269249.1">
    <property type="nucleotide sequence ID" value="NZ_OX458333.1"/>
</dbReference>
<evidence type="ECO:0000256" key="2">
    <source>
        <dbReference type="ARBA" id="ARBA00006980"/>
    </source>
</evidence>
<dbReference type="Pfam" id="PF21305">
    <property type="entry name" value="type_II_gspD_N0"/>
    <property type="match status" value="1"/>
</dbReference>
<feature type="compositionally biased region" description="Pro residues" evidence="11">
    <location>
        <begin position="60"/>
        <end position="69"/>
    </location>
</feature>
<comment type="subcellular location">
    <subcellularLocation>
        <location evidence="1 10">Cell outer membrane</location>
    </subcellularLocation>
</comment>
<evidence type="ECO:0000259" key="12">
    <source>
        <dbReference type="Pfam" id="PF00263"/>
    </source>
</evidence>
<dbReference type="Pfam" id="PF00263">
    <property type="entry name" value="Secretin"/>
    <property type="match status" value="1"/>
</dbReference>
<keyword evidence="6" id="KW-0732">Signal</keyword>
<dbReference type="PRINTS" id="PR00811">
    <property type="entry name" value="BCTERIALGSPD"/>
</dbReference>
<evidence type="ECO:0000256" key="9">
    <source>
        <dbReference type="ARBA" id="ARBA00023237"/>
    </source>
</evidence>
<dbReference type="InterPro" id="IPR013356">
    <property type="entry name" value="T2SS_GspD"/>
</dbReference>
<keyword evidence="3 10" id="KW-0813">Transport</keyword>
<dbReference type="InterPro" id="IPR004845">
    <property type="entry name" value="T2SS_GspD_CS"/>
</dbReference>
<feature type="domain" description="NolW-like" evidence="13">
    <location>
        <begin position="193"/>
        <end position="250"/>
    </location>
</feature>
<accession>A0ABN8X790</accession>
<evidence type="ECO:0000256" key="10">
    <source>
        <dbReference type="RuleBase" id="RU004004"/>
    </source>
</evidence>
<feature type="compositionally biased region" description="Low complexity" evidence="11">
    <location>
        <begin position="391"/>
        <end position="425"/>
    </location>
</feature>
<dbReference type="InterPro" id="IPR001775">
    <property type="entry name" value="GspD/PilQ"/>
</dbReference>
<feature type="compositionally biased region" description="Low complexity" evidence="11">
    <location>
        <begin position="445"/>
        <end position="454"/>
    </location>
</feature>
<keyword evidence="9" id="KW-0998">Cell outer membrane</keyword>
<evidence type="ECO:0000256" key="4">
    <source>
        <dbReference type="ARBA" id="ARBA00022452"/>
    </source>
</evidence>
<keyword evidence="4" id="KW-1134">Transmembrane beta strand</keyword>
<dbReference type="InterPro" id="IPR038591">
    <property type="entry name" value="NolW-like_sf"/>
</dbReference>
<feature type="domain" description="Type II/III secretion system secretin-like" evidence="12">
    <location>
        <begin position="578"/>
        <end position="748"/>
    </location>
</feature>
<feature type="region of interest" description="Disordered" evidence="11">
    <location>
        <begin position="379"/>
        <end position="457"/>
    </location>
</feature>
<evidence type="ECO:0000256" key="11">
    <source>
        <dbReference type="SAM" id="MobiDB-lite"/>
    </source>
</evidence>
<evidence type="ECO:0000256" key="8">
    <source>
        <dbReference type="ARBA" id="ARBA00023136"/>
    </source>
</evidence>
<evidence type="ECO:0000259" key="13">
    <source>
        <dbReference type="Pfam" id="PF03958"/>
    </source>
</evidence>
<dbReference type="InterPro" id="IPR049371">
    <property type="entry name" value="GspD-like_N0"/>
</dbReference>
<dbReference type="InterPro" id="IPR005644">
    <property type="entry name" value="NolW-like"/>
</dbReference>
<evidence type="ECO:0000256" key="5">
    <source>
        <dbReference type="ARBA" id="ARBA00022692"/>
    </source>
</evidence>
<dbReference type="NCBIfam" id="TIGR02517">
    <property type="entry name" value="type_II_gspD"/>
    <property type="match status" value="1"/>
</dbReference>
<dbReference type="Pfam" id="PF03958">
    <property type="entry name" value="Secretin_N"/>
    <property type="match status" value="3"/>
</dbReference>
<dbReference type="InterPro" id="IPR050810">
    <property type="entry name" value="Bact_Secretion_Sys_Channel"/>
</dbReference>
<dbReference type="PANTHER" id="PTHR30332:SF25">
    <property type="entry name" value="SECRETIN XPSD"/>
    <property type="match status" value="1"/>
</dbReference>
<feature type="domain" description="NolW-like" evidence="13">
    <location>
        <begin position="259"/>
        <end position="323"/>
    </location>
</feature>
<feature type="compositionally biased region" description="Gly residues" evidence="11">
    <location>
        <begin position="426"/>
        <end position="444"/>
    </location>
</feature>
<name>A0ABN8X790_9GAMM</name>
<evidence type="ECO:0000256" key="1">
    <source>
        <dbReference type="ARBA" id="ARBA00004442"/>
    </source>
</evidence>
<dbReference type="InterPro" id="IPR004846">
    <property type="entry name" value="T2SS/T3SS_dom"/>
</dbReference>
<dbReference type="EMBL" id="OX458333">
    <property type="protein sequence ID" value="CAI8835123.1"/>
    <property type="molecule type" value="Genomic_DNA"/>
</dbReference>
<dbReference type="PROSITE" id="PS51257">
    <property type="entry name" value="PROKAR_LIPOPROTEIN"/>
    <property type="match status" value="1"/>
</dbReference>
<dbReference type="PANTHER" id="PTHR30332">
    <property type="entry name" value="PROBABLE GENERAL SECRETION PATHWAY PROTEIN D"/>
    <property type="match status" value="1"/>
</dbReference>
<reference evidence="15 16" key="1">
    <citation type="submission" date="2023-03" db="EMBL/GenBank/DDBJ databases">
        <authorList>
            <person name="Pearce D."/>
        </authorList>
    </citation>
    <scope>NUCLEOTIDE SEQUENCE [LARGE SCALE GENOMIC DNA]</scope>
    <source>
        <strain evidence="15">Msz</strain>
    </source>
</reference>
<gene>
    <name evidence="15" type="ORF">MSZNOR_2219</name>
</gene>
<comment type="similarity">
    <text evidence="2">Belongs to the bacterial secretin family. GSP D subfamily.</text>
</comment>
<evidence type="ECO:0000256" key="3">
    <source>
        <dbReference type="ARBA" id="ARBA00022448"/>
    </source>
</evidence>
<proteinExistence type="inferred from homology"/>